<sequence>MPADLPAAESPADLPFEQRSTRSQVARLRRVAERALEAYPVDTARLRLLLHGYNTTFRVDTTDGRTFALRLNVNSRRADEHLAAEAAWLSALAADPIVGERISVPAPVPTRDGDLRTTVWSDDLGRQLPALLMSWLPGRDLGDPDPEGARALGAAMATLHDHVCRWALPAGASLPDVDAPIDEMAAVVAADRSVTTAEQRAVFAAVHDRVGGLIAQLRADPSHPSAPIHADLHGENVKWLRKRIAVFDFDDACVGTTVHDLAISLYYLRDDDPIEQAVLDGYASVRPLPDYEQEHLEAVIAARNLVLAGDVLSITTADIRAIAPDYLARSATKLQAYLDTGRYRHTLD</sequence>
<dbReference type="AlphaFoldDB" id="A0A4R7HZ97"/>
<dbReference type="EMBL" id="SOAU01000001">
    <property type="protein sequence ID" value="TDT16054.1"/>
    <property type="molecule type" value="Genomic_DNA"/>
</dbReference>
<comment type="caution">
    <text evidence="3">The sequence shown here is derived from an EMBL/GenBank/DDBJ whole genome shotgun (WGS) entry which is preliminary data.</text>
</comment>
<dbReference type="InterPro" id="IPR050249">
    <property type="entry name" value="Pseudomonas-type_ThrB"/>
</dbReference>
<dbReference type="SUPFAM" id="SSF56112">
    <property type="entry name" value="Protein kinase-like (PK-like)"/>
    <property type="match status" value="1"/>
</dbReference>
<evidence type="ECO:0000313" key="3">
    <source>
        <dbReference type="EMBL" id="TDT16054.1"/>
    </source>
</evidence>
<dbReference type="GO" id="GO:0009088">
    <property type="term" value="P:threonine biosynthetic process"/>
    <property type="evidence" value="ECO:0007669"/>
    <property type="project" value="TreeGrafter"/>
</dbReference>
<keyword evidence="3" id="KW-0418">Kinase</keyword>
<dbReference type="Gene3D" id="3.90.1200.10">
    <property type="match status" value="1"/>
</dbReference>
<evidence type="ECO:0000256" key="1">
    <source>
        <dbReference type="ARBA" id="ARBA00038240"/>
    </source>
</evidence>
<gene>
    <name evidence="3" type="ORF">BDK89_1636</name>
</gene>
<protein>
    <submittedName>
        <fullName evidence="3">Ser/Thr protein kinase RdoA (MazF antagonist)</fullName>
    </submittedName>
</protein>
<dbReference type="Pfam" id="PF01636">
    <property type="entry name" value="APH"/>
    <property type="match status" value="1"/>
</dbReference>
<dbReference type="InterPro" id="IPR002575">
    <property type="entry name" value="Aminoglycoside_PTrfase"/>
</dbReference>
<name>A0A4R7HZ97_9ACTN</name>
<proteinExistence type="inferred from homology"/>
<comment type="similarity">
    <text evidence="1">Belongs to the pseudomonas-type ThrB family.</text>
</comment>
<keyword evidence="3" id="KW-0808">Transferase</keyword>
<dbReference type="InterPro" id="IPR011009">
    <property type="entry name" value="Kinase-like_dom_sf"/>
</dbReference>
<accession>A0A4R7HZ97</accession>
<dbReference type="GO" id="GO:0004413">
    <property type="term" value="F:homoserine kinase activity"/>
    <property type="evidence" value="ECO:0007669"/>
    <property type="project" value="TreeGrafter"/>
</dbReference>
<evidence type="ECO:0000313" key="4">
    <source>
        <dbReference type="Proteomes" id="UP000294558"/>
    </source>
</evidence>
<dbReference type="PANTHER" id="PTHR21064">
    <property type="entry name" value="AMINOGLYCOSIDE PHOSPHOTRANSFERASE DOMAIN-CONTAINING PROTEIN-RELATED"/>
    <property type="match status" value="1"/>
</dbReference>
<dbReference type="RefSeq" id="WP_166657458.1">
    <property type="nucleotide sequence ID" value="NZ_SOAU01000001.1"/>
</dbReference>
<dbReference type="Proteomes" id="UP000294558">
    <property type="component" value="Unassembled WGS sequence"/>
</dbReference>
<keyword evidence="4" id="KW-1185">Reference proteome</keyword>
<organism evidence="3 4">
    <name type="scientific">Ilumatobacter fluminis</name>
    <dbReference type="NCBI Taxonomy" id="467091"/>
    <lineage>
        <taxon>Bacteria</taxon>
        <taxon>Bacillati</taxon>
        <taxon>Actinomycetota</taxon>
        <taxon>Acidimicrobiia</taxon>
        <taxon>Acidimicrobiales</taxon>
        <taxon>Ilumatobacteraceae</taxon>
        <taxon>Ilumatobacter</taxon>
    </lineage>
</organism>
<dbReference type="Gene3D" id="3.30.200.20">
    <property type="entry name" value="Phosphorylase Kinase, domain 1"/>
    <property type="match status" value="1"/>
</dbReference>
<reference evidence="3 4" key="1">
    <citation type="submission" date="2019-03" db="EMBL/GenBank/DDBJ databases">
        <title>Sequencing the genomes of 1000 actinobacteria strains.</title>
        <authorList>
            <person name="Klenk H.-P."/>
        </authorList>
    </citation>
    <scope>NUCLEOTIDE SEQUENCE [LARGE SCALE GENOMIC DNA]</scope>
    <source>
        <strain evidence="3 4">DSM 18936</strain>
    </source>
</reference>
<evidence type="ECO:0000259" key="2">
    <source>
        <dbReference type="Pfam" id="PF01636"/>
    </source>
</evidence>
<feature type="domain" description="Aminoglycoside phosphotransferase" evidence="2">
    <location>
        <begin position="52"/>
        <end position="283"/>
    </location>
</feature>
<dbReference type="PANTHER" id="PTHR21064:SF6">
    <property type="entry name" value="AMINOGLYCOSIDE PHOSPHOTRANSFERASE DOMAIN-CONTAINING PROTEIN"/>
    <property type="match status" value="1"/>
</dbReference>